<feature type="coiled-coil region" evidence="7">
    <location>
        <begin position="427"/>
        <end position="468"/>
    </location>
</feature>
<keyword evidence="4" id="KW-0799">Topoisomerase</keyword>
<dbReference type="Gene3D" id="1.10.268.10">
    <property type="entry name" value="Topoisomerase, domain 3"/>
    <property type="match status" value="1"/>
</dbReference>
<dbReference type="InterPro" id="IPR013758">
    <property type="entry name" value="Topo_IIA_A/C_ab"/>
</dbReference>
<dbReference type="SUPFAM" id="SSF56719">
    <property type="entry name" value="Type II DNA topoisomerase"/>
    <property type="match status" value="1"/>
</dbReference>
<comment type="caution">
    <text evidence="9">The sequence shown here is derived from an EMBL/GenBank/DDBJ whole genome shotgun (WGS) entry which is preliminary data.</text>
</comment>
<gene>
    <name evidence="9" type="primary">gyrA</name>
    <name evidence="9" type="ORF">EF806_03560</name>
</gene>
<evidence type="ECO:0000313" key="9">
    <source>
        <dbReference type="EMBL" id="RZN64434.1"/>
    </source>
</evidence>
<evidence type="ECO:0000256" key="7">
    <source>
        <dbReference type="SAM" id="Coils"/>
    </source>
</evidence>
<dbReference type="GO" id="GO:0003677">
    <property type="term" value="F:DNA binding"/>
    <property type="evidence" value="ECO:0007669"/>
    <property type="project" value="UniProtKB-KW"/>
</dbReference>
<dbReference type="InterPro" id="IPR013760">
    <property type="entry name" value="Topo_IIA-like_dom_sf"/>
</dbReference>
<evidence type="ECO:0000259" key="8">
    <source>
        <dbReference type="PROSITE" id="PS52040"/>
    </source>
</evidence>
<dbReference type="AlphaFoldDB" id="A0A520KRM2"/>
<keyword evidence="5" id="KW-0238">DNA-binding</keyword>
<evidence type="ECO:0000256" key="1">
    <source>
        <dbReference type="ARBA" id="ARBA00000185"/>
    </source>
</evidence>
<protein>
    <recommendedName>
        <fullName evidence="3">DNA topoisomerase (ATP-hydrolyzing)</fullName>
        <ecNumber evidence="3">5.6.2.2</ecNumber>
    </recommendedName>
</protein>
<dbReference type="InterPro" id="IPR002205">
    <property type="entry name" value="Topo_IIA_dom_A"/>
</dbReference>
<name>A0A520KRM2_METT2</name>
<dbReference type="InterPro" id="IPR035516">
    <property type="entry name" value="Gyrase/topoIV_suA_C"/>
</dbReference>
<dbReference type="InterPro" id="IPR050220">
    <property type="entry name" value="Type_II_DNA_Topoisomerases"/>
</dbReference>
<evidence type="ECO:0000256" key="5">
    <source>
        <dbReference type="ARBA" id="ARBA00023125"/>
    </source>
</evidence>
<accession>A0A520KRM2</accession>
<dbReference type="PROSITE" id="PS52040">
    <property type="entry name" value="TOPO_IIA"/>
    <property type="match status" value="1"/>
</dbReference>
<dbReference type="InterPro" id="IPR006691">
    <property type="entry name" value="GyrA/parC_rep"/>
</dbReference>
<dbReference type="GO" id="GO:0005524">
    <property type="term" value="F:ATP binding"/>
    <property type="evidence" value="ECO:0007669"/>
    <property type="project" value="InterPro"/>
</dbReference>
<dbReference type="FunFam" id="3.90.199.10:FF:000001">
    <property type="entry name" value="DNA gyrase subunit A"/>
    <property type="match status" value="1"/>
</dbReference>
<comment type="similarity">
    <text evidence="2">Belongs to the type II topoisomerase GyrA/ParC subunit family.</text>
</comment>
<dbReference type="GO" id="GO:0003918">
    <property type="term" value="F:DNA topoisomerase type II (double strand cut, ATP-hydrolyzing) activity"/>
    <property type="evidence" value="ECO:0007669"/>
    <property type="project" value="UniProtKB-EC"/>
</dbReference>
<dbReference type="SMART" id="SM00434">
    <property type="entry name" value="TOP4c"/>
    <property type="match status" value="1"/>
</dbReference>
<evidence type="ECO:0000256" key="6">
    <source>
        <dbReference type="ARBA" id="ARBA00023235"/>
    </source>
</evidence>
<dbReference type="NCBIfam" id="TIGR01063">
    <property type="entry name" value="gyrA"/>
    <property type="match status" value="1"/>
</dbReference>
<dbReference type="NCBIfam" id="NF004044">
    <property type="entry name" value="PRK05561.1"/>
    <property type="match status" value="1"/>
</dbReference>
<evidence type="ECO:0000313" key="10">
    <source>
        <dbReference type="Proteomes" id="UP000317158"/>
    </source>
</evidence>
<dbReference type="CDD" id="cd00187">
    <property type="entry name" value="TOP4c"/>
    <property type="match status" value="1"/>
</dbReference>
<dbReference type="GO" id="GO:0009330">
    <property type="term" value="C:DNA topoisomerase type II (double strand cut, ATP-hydrolyzing) complex"/>
    <property type="evidence" value="ECO:0007669"/>
    <property type="project" value="TreeGrafter"/>
</dbReference>
<dbReference type="Proteomes" id="UP000317158">
    <property type="component" value="Unassembled WGS sequence"/>
</dbReference>
<dbReference type="SUPFAM" id="SSF101904">
    <property type="entry name" value="GyrA/ParC C-terminal domain-like"/>
    <property type="match status" value="1"/>
</dbReference>
<dbReference type="Gene3D" id="2.120.10.90">
    <property type="entry name" value="DNA gyrase/topoisomerase IV, subunit A, C-terminal"/>
    <property type="match status" value="1"/>
</dbReference>
<dbReference type="GO" id="GO:0006265">
    <property type="term" value="P:DNA topological change"/>
    <property type="evidence" value="ECO:0007669"/>
    <property type="project" value="InterPro"/>
</dbReference>
<sequence>MERLLEKDITEEVKSSYLDYAMSVIVSRAIPDIKDGLKPVQRRILYAMYETGITHNKPYKKSARVVGDVLGKYHPHGDLSVYDALVRLAQDFSMRYPLVEGHGNFGSIDGDPPAAMRYTEVRLNKIAEEMLEDIEKDTVDFVSNFDGSLREPLFLPSKIPNLLINGASGIAVGMATNIPPHNLSEIVDGILKYIDNPDISIEELNEIIKAPDFPTGGIVSIREVLNAYRSGKGTIRIRGKVKIEDKNTIIIEEIPYQVNKSMLVEKIADLAKKERIKGIKNILDESDRKGMRISIEVSNSIDKDYVIHQLYKNTPLESSFGINNMVLLDGRPRLLNLKEFIAEFVKHRVNIVVRRASYELNNAKERIHILEGLLVALNDIDSVIQIIKGSKNITEARENLFNRYRLSKKQVNAILDTKLQRLVSLEKKSIEDEYTSLLARIDELNNIILDKQKQYNLIKDELQKVKEDYGDERRTRIVKDFEKIEEEVLLPDIDYLVLLNNDDYIKKIPIDKFKTQKRGGRGISSINNSNISSLKLIRIANNRDKLLFFTNKGKVYSLDVSTIPENERTAKGRFIKNFIDLEKDEKIVFIIDYQDSNGSLIIATKNGLVKKTDLKLFEKIKANGKIAIRLNDDDKIVGVKKCKNDDDILLITKKGLLSRFKEREVRKTGRNTMGVIGMRFKDKDDEVVDLDTIDTEIEDVLIITEDGIGKRVSVNKFSVRHKGTKGVIAIKIKDGNYVKNILGVNDRYTLLTGSKNGFIFRINALKISKQGRTARGVNIMRLKDDSIVCIDKLSIDTIK</sequence>
<dbReference type="InterPro" id="IPR013757">
    <property type="entry name" value="Topo_IIA_A_a_sf"/>
</dbReference>
<keyword evidence="6 9" id="KW-0413">Isomerase</keyword>
<dbReference type="EC" id="5.6.2.2" evidence="3"/>
<comment type="catalytic activity">
    <reaction evidence="1">
        <text>ATP-dependent breakage, passage and rejoining of double-stranded DNA.</text>
        <dbReference type="EC" id="5.6.2.2"/>
    </reaction>
</comment>
<organism evidence="9 10">
    <name type="scientific">Methanoliparum thermophilum</name>
    <dbReference type="NCBI Taxonomy" id="2491083"/>
    <lineage>
        <taxon>Archaea</taxon>
        <taxon>Methanobacteriati</taxon>
        <taxon>Methanobacteriota</taxon>
        <taxon>Candidatus Methanoliparia</taxon>
        <taxon>Candidatus Methanoliparales</taxon>
        <taxon>Candidatus Methanoliparaceae</taxon>
        <taxon>Candidatus Methanoliparum</taxon>
    </lineage>
</organism>
<evidence type="ECO:0000256" key="3">
    <source>
        <dbReference type="ARBA" id="ARBA00012895"/>
    </source>
</evidence>
<dbReference type="FunFam" id="3.30.1360.40:FF:000002">
    <property type="entry name" value="DNA gyrase subunit A"/>
    <property type="match status" value="1"/>
</dbReference>
<evidence type="ECO:0000256" key="2">
    <source>
        <dbReference type="ARBA" id="ARBA00008263"/>
    </source>
</evidence>
<proteinExistence type="inferred from homology"/>
<evidence type="ECO:0000256" key="4">
    <source>
        <dbReference type="ARBA" id="ARBA00023029"/>
    </source>
</evidence>
<keyword evidence="7" id="KW-0175">Coiled coil</keyword>
<dbReference type="Pfam" id="PF00521">
    <property type="entry name" value="DNA_topoisoIV"/>
    <property type="match status" value="1"/>
</dbReference>
<dbReference type="PANTHER" id="PTHR43493:SF5">
    <property type="entry name" value="DNA GYRASE SUBUNIT A, CHLOROPLASTIC_MITOCHONDRIAL"/>
    <property type="match status" value="1"/>
</dbReference>
<dbReference type="Gene3D" id="3.90.199.10">
    <property type="entry name" value="Topoisomerase II, domain 5"/>
    <property type="match status" value="1"/>
</dbReference>
<dbReference type="NCBIfam" id="NF004043">
    <property type="entry name" value="PRK05560.1"/>
    <property type="match status" value="1"/>
</dbReference>
<reference evidence="9 10" key="1">
    <citation type="journal article" date="2019" name="Nat. Microbiol.">
        <title>Wide diversity of methane and short-chain alkane metabolisms in uncultured archaea.</title>
        <authorList>
            <person name="Borrel G."/>
            <person name="Adam P.S."/>
            <person name="McKay L.J."/>
            <person name="Chen L.X."/>
            <person name="Sierra-Garcia I.N."/>
            <person name="Sieber C.M."/>
            <person name="Letourneur Q."/>
            <person name="Ghozlane A."/>
            <person name="Andersen G.L."/>
            <person name="Li W.J."/>
            <person name="Hallam S.J."/>
            <person name="Muyzer G."/>
            <person name="de Oliveira V.M."/>
            <person name="Inskeep W.P."/>
            <person name="Banfield J.F."/>
            <person name="Gribaldo S."/>
        </authorList>
    </citation>
    <scope>NUCLEOTIDE SEQUENCE [LARGE SCALE GENOMIC DNA]</scope>
    <source>
        <strain evidence="9">NM1a</strain>
    </source>
</reference>
<dbReference type="GO" id="GO:0005737">
    <property type="term" value="C:cytoplasm"/>
    <property type="evidence" value="ECO:0007669"/>
    <property type="project" value="TreeGrafter"/>
</dbReference>
<dbReference type="Gene3D" id="3.30.1360.40">
    <property type="match status" value="1"/>
</dbReference>
<feature type="domain" description="Topo IIA-type catalytic" evidence="8">
    <location>
        <begin position="30"/>
        <end position="489"/>
    </location>
</feature>
<dbReference type="Pfam" id="PF03989">
    <property type="entry name" value="DNA_gyraseA_C"/>
    <property type="match status" value="6"/>
</dbReference>
<dbReference type="EMBL" id="RXIF01000006">
    <property type="protein sequence ID" value="RZN64434.1"/>
    <property type="molecule type" value="Genomic_DNA"/>
</dbReference>
<dbReference type="PANTHER" id="PTHR43493">
    <property type="entry name" value="DNA GYRASE/TOPOISOMERASE SUBUNIT A"/>
    <property type="match status" value="1"/>
</dbReference>
<dbReference type="FunFam" id="1.10.268.10:FF:000001">
    <property type="entry name" value="DNA gyrase subunit A"/>
    <property type="match status" value="1"/>
</dbReference>